<protein>
    <recommendedName>
        <fullName evidence="3">STAS/SEC14 domain-containing protein</fullName>
    </recommendedName>
</protein>
<evidence type="ECO:0000313" key="2">
    <source>
        <dbReference type="Proteomes" id="UP000316727"/>
    </source>
</evidence>
<dbReference type="EMBL" id="VFRQ01000002">
    <property type="protein sequence ID" value="TPE45469.1"/>
    <property type="molecule type" value="Genomic_DNA"/>
</dbReference>
<reference evidence="1 2" key="1">
    <citation type="submission" date="2019-06" db="EMBL/GenBank/DDBJ databases">
        <title>A novel bacterium of genus Pontibacter, isolated from marine sediment.</title>
        <authorList>
            <person name="Huang H."/>
            <person name="Mo K."/>
            <person name="Hu Y."/>
        </authorList>
    </citation>
    <scope>NUCLEOTIDE SEQUENCE [LARGE SCALE GENOMIC DNA]</scope>
    <source>
        <strain evidence="1 2">HB172049</strain>
    </source>
</reference>
<gene>
    <name evidence="1" type="ORF">FJM65_05440</name>
</gene>
<dbReference type="Proteomes" id="UP000316727">
    <property type="component" value="Unassembled WGS sequence"/>
</dbReference>
<organism evidence="1 2">
    <name type="scientific">Pontibacter mangrovi</name>
    <dbReference type="NCBI Taxonomy" id="2589816"/>
    <lineage>
        <taxon>Bacteria</taxon>
        <taxon>Pseudomonadati</taxon>
        <taxon>Bacteroidota</taxon>
        <taxon>Cytophagia</taxon>
        <taxon>Cytophagales</taxon>
        <taxon>Hymenobacteraceae</taxon>
        <taxon>Pontibacter</taxon>
    </lineage>
</organism>
<dbReference type="OrthoDB" id="884362at2"/>
<name>A0A501W7A9_9BACT</name>
<dbReference type="AlphaFoldDB" id="A0A501W7A9"/>
<comment type="caution">
    <text evidence="1">The sequence shown here is derived from an EMBL/GenBank/DDBJ whole genome shotgun (WGS) entry which is preliminary data.</text>
</comment>
<proteinExistence type="predicted"/>
<accession>A0A501W7A9</accession>
<keyword evidence="2" id="KW-1185">Reference proteome</keyword>
<evidence type="ECO:0000313" key="1">
    <source>
        <dbReference type="EMBL" id="TPE45469.1"/>
    </source>
</evidence>
<sequence>MPASTVKFNTVLENDFVKVEVDPDKALVRNEWLRTVSHEEVVNTAAKLNDIIKSSRAEVLLLNAQKCCKLNPETKEWLVSSYYKSLSDTAVKRVARVLPDNVFNKLSFEAVLTRAEALGSVNFEVKNFSSDRDALLWLLS</sequence>
<evidence type="ECO:0008006" key="3">
    <source>
        <dbReference type="Google" id="ProtNLM"/>
    </source>
</evidence>